<dbReference type="EMBL" id="OV696687">
    <property type="protein sequence ID" value="CAH1255175.1"/>
    <property type="molecule type" value="Genomic_DNA"/>
</dbReference>
<dbReference type="AlphaFoldDB" id="A0A8K0EL32"/>
<gene>
    <name evidence="3" type="primary">Hypp1477</name>
    <name evidence="3" type="ORF">BLAG_LOCUS14328</name>
</gene>
<sequence>MTSGPDGLTAGQIAGIAVGAVLGAALIAGGIGFVASFFSKKNRLVAPAVEMEEQRSRRVAFGSEEDISTVQSGST</sequence>
<keyword evidence="2" id="KW-0472">Membrane</keyword>
<keyword evidence="2" id="KW-1133">Transmembrane helix</keyword>
<evidence type="ECO:0000256" key="2">
    <source>
        <dbReference type="SAM" id="Phobius"/>
    </source>
</evidence>
<name>A0A8K0EL32_BRALA</name>
<protein>
    <submittedName>
        <fullName evidence="3">Hypp1477 protein</fullName>
    </submittedName>
</protein>
<accession>A0A8K0EL32</accession>
<evidence type="ECO:0000256" key="1">
    <source>
        <dbReference type="SAM" id="MobiDB-lite"/>
    </source>
</evidence>
<dbReference type="Proteomes" id="UP000838412">
    <property type="component" value="Chromosome 2"/>
</dbReference>
<proteinExistence type="predicted"/>
<dbReference type="OrthoDB" id="10072315at2759"/>
<reference evidence="3" key="1">
    <citation type="submission" date="2022-01" db="EMBL/GenBank/DDBJ databases">
        <authorList>
            <person name="Braso-Vives M."/>
        </authorList>
    </citation>
    <scope>NUCLEOTIDE SEQUENCE</scope>
</reference>
<keyword evidence="2" id="KW-0812">Transmembrane</keyword>
<evidence type="ECO:0000313" key="3">
    <source>
        <dbReference type="EMBL" id="CAH1255175.1"/>
    </source>
</evidence>
<keyword evidence="4" id="KW-1185">Reference proteome</keyword>
<feature type="transmembrane region" description="Helical" evidence="2">
    <location>
        <begin position="12"/>
        <end position="38"/>
    </location>
</feature>
<feature type="region of interest" description="Disordered" evidence="1">
    <location>
        <begin position="55"/>
        <end position="75"/>
    </location>
</feature>
<organism evidence="3 4">
    <name type="scientific">Branchiostoma lanceolatum</name>
    <name type="common">Common lancelet</name>
    <name type="synonym">Amphioxus lanceolatum</name>
    <dbReference type="NCBI Taxonomy" id="7740"/>
    <lineage>
        <taxon>Eukaryota</taxon>
        <taxon>Metazoa</taxon>
        <taxon>Chordata</taxon>
        <taxon>Cephalochordata</taxon>
        <taxon>Leptocardii</taxon>
        <taxon>Amphioxiformes</taxon>
        <taxon>Branchiostomatidae</taxon>
        <taxon>Branchiostoma</taxon>
    </lineage>
</organism>
<evidence type="ECO:0000313" key="4">
    <source>
        <dbReference type="Proteomes" id="UP000838412"/>
    </source>
</evidence>